<dbReference type="PANTHER" id="PTHR43827">
    <property type="entry name" value="2,5-DIKETO-D-GLUCONIC ACID REDUCTASE"/>
    <property type="match status" value="1"/>
</dbReference>
<dbReference type="InterPro" id="IPR018170">
    <property type="entry name" value="Aldo/ket_reductase_CS"/>
</dbReference>
<dbReference type="STRING" id="449659.IV66_GL002174"/>
<name>A0A0R2LT77_9LACO</name>
<dbReference type="PROSITE" id="PS00062">
    <property type="entry name" value="ALDOKETO_REDUCTASE_2"/>
    <property type="match status" value="1"/>
</dbReference>
<dbReference type="CDD" id="cd19071">
    <property type="entry name" value="AKR_AKR1-5-like"/>
    <property type="match status" value="1"/>
</dbReference>
<evidence type="ECO:0000256" key="2">
    <source>
        <dbReference type="ARBA" id="ARBA00022857"/>
    </source>
</evidence>
<evidence type="ECO:0000259" key="7">
    <source>
        <dbReference type="Pfam" id="PF00248"/>
    </source>
</evidence>
<organism evidence="8 9">
    <name type="scientific">Ligilactobacillus pobuzihii</name>
    <dbReference type="NCBI Taxonomy" id="449659"/>
    <lineage>
        <taxon>Bacteria</taxon>
        <taxon>Bacillati</taxon>
        <taxon>Bacillota</taxon>
        <taxon>Bacilli</taxon>
        <taxon>Lactobacillales</taxon>
        <taxon>Lactobacillaceae</taxon>
        <taxon>Ligilactobacillus</taxon>
    </lineage>
</organism>
<dbReference type="GO" id="GO:0016616">
    <property type="term" value="F:oxidoreductase activity, acting on the CH-OH group of donors, NAD or NADP as acceptor"/>
    <property type="evidence" value="ECO:0007669"/>
    <property type="project" value="UniProtKB-ARBA"/>
</dbReference>
<dbReference type="PROSITE" id="PS00063">
    <property type="entry name" value="ALDOKETO_REDUCTASE_3"/>
    <property type="match status" value="1"/>
</dbReference>
<keyword evidence="9" id="KW-1185">Reference proteome</keyword>
<dbReference type="InterPro" id="IPR020471">
    <property type="entry name" value="AKR"/>
</dbReference>
<dbReference type="RefSeq" id="WP_017867193.1">
    <property type="nucleotide sequence ID" value="NZ_BJYB01000013.1"/>
</dbReference>
<feature type="domain" description="NADP-dependent oxidoreductase" evidence="7">
    <location>
        <begin position="15"/>
        <end position="258"/>
    </location>
</feature>
<feature type="binding site" evidence="5">
    <location>
        <position position="107"/>
    </location>
    <ligand>
        <name>substrate</name>
    </ligand>
</feature>
<dbReference type="InterPro" id="IPR023210">
    <property type="entry name" value="NADP_OxRdtase_dom"/>
</dbReference>
<comment type="caution">
    <text evidence="8">The sequence shown here is derived from an EMBL/GenBank/DDBJ whole genome shotgun (WGS) entry which is preliminary data.</text>
</comment>
<dbReference type="PANTHER" id="PTHR43827:SF3">
    <property type="entry name" value="NADP-DEPENDENT OXIDOREDUCTASE DOMAIN-CONTAINING PROTEIN"/>
    <property type="match status" value="1"/>
</dbReference>
<evidence type="ECO:0000256" key="3">
    <source>
        <dbReference type="ARBA" id="ARBA00023002"/>
    </source>
</evidence>
<evidence type="ECO:0000256" key="1">
    <source>
        <dbReference type="ARBA" id="ARBA00007905"/>
    </source>
</evidence>
<dbReference type="OrthoDB" id="9804790at2"/>
<evidence type="ECO:0000256" key="6">
    <source>
        <dbReference type="PIRSR" id="PIRSR000097-3"/>
    </source>
</evidence>
<feature type="active site" description="Proton donor" evidence="4">
    <location>
        <position position="49"/>
    </location>
</feature>
<reference evidence="8 9" key="1">
    <citation type="journal article" date="2015" name="Genome Announc.">
        <title>Expanding the biotechnology potential of lactobacilli through comparative genomics of 213 strains and associated genera.</title>
        <authorList>
            <person name="Sun Z."/>
            <person name="Harris H.M."/>
            <person name="McCann A."/>
            <person name="Guo C."/>
            <person name="Argimon S."/>
            <person name="Zhang W."/>
            <person name="Yang X."/>
            <person name="Jeffery I.B."/>
            <person name="Cooney J.C."/>
            <person name="Kagawa T.F."/>
            <person name="Liu W."/>
            <person name="Song Y."/>
            <person name="Salvetti E."/>
            <person name="Wrobel A."/>
            <person name="Rasinkangas P."/>
            <person name="Parkhill J."/>
            <person name="Rea M.C."/>
            <person name="O'Sullivan O."/>
            <person name="Ritari J."/>
            <person name="Douillard F.P."/>
            <person name="Paul Ross R."/>
            <person name="Yang R."/>
            <person name="Briner A.E."/>
            <person name="Felis G.E."/>
            <person name="de Vos W.M."/>
            <person name="Barrangou R."/>
            <person name="Klaenhammer T.R."/>
            <person name="Caufield P.W."/>
            <person name="Cui Y."/>
            <person name="Zhang H."/>
            <person name="O'Toole P.W."/>
        </authorList>
    </citation>
    <scope>NUCLEOTIDE SEQUENCE [LARGE SCALE GENOMIC DNA]</scope>
    <source>
        <strain evidence="8 9">NBRC 103219</strain>
    </source>
</reference>
<evidence type="ECO:0000313" key="8">
    <source>
        <dbReference type="EMBL" id="KRO01658.1"/>
    </source>
</evidence>
<accession>A0A0R2LT77</accession>
<dbReference type="InterPro" id="IPR036812">
    <property type="entry name" value="NAD(P)_OxRdtase_dom_sf"/>
</dbReference>
<protein>
    <submittedName>
        <fullName evidence="8">Aldo keto reductase</fullName>
    </submittedName>
</protein>
<proteinExistence type="inferred from homology"/>
<evidence type="ECO:0000256" key="5">
    <source>
        <dbReference type="PIRSR" id="PIRSR000097-2"/>
    </source>
</evidence>
<evidence type="ECO:0000256" key="4">
    <source>
        <dbReference type="PIRSR" id="PIRSR000097-1"/>
    </source>
</evidence>
<dbReference type="EMBL" id="JQCN01000007">
    <property type="protein sequence ID" value="KRO01658.1"/>
    <property type="molecule type" value="Genomic_DNA"/>
</dbReference>
<keyword evidence="2" id="KW-0521">NADP</keyword>
<keyword evidence="3" id="KW-0560">Oxidoreductase</keyword>
<feature type="site" description="Lowers pKa of active site Tyr" evidence="6">
    <location>
        <position position="74"/>
    </location>
</feature>
<gene>
    <name evidence="8" type="ORF">IV66_GL002174</name>
</gene>
<dbReference type="PROSITE" id="PS00798">
    <property type="entry name" value="ALDOKETO_REDUCTASE_1"/>
    <property type="match status" value="1"/>
</dbReference>
<dbReference type="AlphaFoldDB" id="A0A0R2LT77"/>
<sequence>MQEITLNNQVTVPQLGLGVFQIEDDNILKDAVKAAIKDGYRHFDTATLYKNEQALGEALADSGVPRDELFVTSKVWNTVTTYDGTIAAFKESLRKLNMDHLDLYLIHWPTEGYLEKWRALEDLYAQGLVRAIGVSNFEKEDLEQLLAHAKVTPAVDQVETHPYYQRPKLHALLKQLGIAYEAWSPLGRAKNGALQDTTLQKIAQNHGKSVAQVIIRWHLQNDEIVIPKSVHANRIEENFDVFDFSLTESEMQQIASLDKNESMN</sequence>
<dbReference type="PIRSF" id="PIRSF000097">
    <property type="entry name" value="AKR"/>
    <property type="match status" value="1"/>
</dbReference>
<dbReference type="PRINTS" id="PR00069">
    <property type="entry name" value="ALDKETRDTASE"/>
</dbReference>
<evidence type="ECO:0000313" key="9">
    <source>
        <dbReference type="Proteomes" id="UP000051886"/>
    </source>
</evidence>
<dbReference type="Pfam" id="PF00248">
    <property type="entry name" value="Aldo_ket_red"/>
    <property type="match status" value="1"/>
</dbReference>
<dbReference type="PATRIC" id="fig|449659.4.peg.2235"/>
<dbReference type="Gene3D" id="3.20.20.100">
    <property type="entry name" value="NADP-dependent oxidoreductase domain"/>
    <property type="match status" value="1"/>
</dbReference>
<dbReference type="FunFam" id="3.20.20.100:FF:000015">
    <property type="entry name" value="Oxidoreductase, aldo/keto reductase family"/>
    <property type="match status" value="1"/>
</dbReference>
<comment type="similarity">
    <text evidence="1">Belongs to the aldo/keto reductase family.</text>
</comment>
<dbReference type="Proteomes" id="UP000051886">
    <property type="component" value="Unassembled WGS sequence"/>
</dbReference>
<dbReference type="SUPFAM" id="SSF51430">
    <property type="entry name" value="NAD(P)-linked oxidoreductase"/>
    <property type="match status" value="1"/>
</dbReference>